<proteinExistence type="predicted"/>
<dbReference type="AlphaFoldDB" id="A0A4D9E4X2"/>
<name>A0A4D9E4X2_9SAUR</name>
<comment type="caution">
    <text evidence="2">The sequence shown here is derived from an EMBL/GenBank/DDBJ whole genome shotgun (WGS) entry which is preliminary data.</text>
</comment>
<sequence>MEFNPYVYHKSRGSFYSSHQQKFQFPWDPLLFRLSITERIKVLIILDKISDLDKDESKKEFERGHSQHNPYVFESQLHSKLHKKQPHTHLIPITPTSPNKYQGSKVILS</sequence>
<evidence type="ECO:0000256" key="1">
    <source>
        <dbReference type="SAM" id="MobiDB-lite"/>
    </source>
</evidence>
<evidence type="ECO:0000313" key="3">
    <source>
        <dbReference type="Proteomes" id="UP000297703"/>
    </source>
</evidence>
<accession>A0A4D9E4X2</accession>
<feature type="region of interest" description="Disordered" evidence="1">
    <location>
        <begin position="84"/>
        <end position="109"/>
    </location>
</feature>
<evidence type="ECO:0000313" key="2">
    <source>
        <dbReference type="EMBL" id="TFK05299.1"/>
    </source>
</evidence>
<dbReference type="EMBL" id="QXTE01000117">
    <property type="protein sequence ID" value="TFK05299.1"/>
    <property type="molecule type" value="Genomic_DNA"/>
</dbReference>
<protein>
    <submittedName>
        <fullName evidence="2">Extracellular sulfatase Sulf-1</fullName>
    </submittedName>
</protein>
<keyword evidence="3" id="KW-1185">Reference proteome</keyword>
<dbReference type="Proteomes" id="UP000297703">
    <property type="component" value="Unassembled WGS sequence"/>
</dbReference>
<reference evidence="2 3" key="2">
    <citation type="submission" date="2019-04" db="EMBL/GenBank/DDBJ databases">
        <title>The genome sequence of big-headed turtle.</title>
        <authorList>
            <person name="Gong S."/>
        </authorList>
    </citation>
    <scope>NUCLEOTIDE SEQUENCE [LARGE SCALE GENOMIC DNA]</scope>
    <source>
        <strain evidence="2">DO16091913</strain>
        <tissue evidence="2">Muscle</tissue>
    </source>
</reference>
<organism evidence="2 3">
    <name type="scientific">Platysternon megacephalum</name>
    <name type="common">big-headed turtle</name>
    <dbReference type="NCBI Taxonomy" id="55544"/>
    <lineage>
        <taxon>Eukaryota</taxon>
        <taxon>Metazoa</taxon>
        <taxon>Chordata</taxon>
        <taxon>Craniata</taxon>
        <taxon>Vertebrata</taxon>
        <taxon>Euteleostomi</taxon>
        <taxon>Archelosauria</taxon>
        <taxon>Testudinata</taxon>
        <taxon>Testudines</taxon>
        <taxon>Cryptodira</taxon>
        <taxon>Durocryptodira</taxon>
        <taxon>Testudinoidea</taxon>
        <taxon>Platysternidae</taxon>
        <taxon>Platysternon</taxon>
    </lineage>
</organism>
<gene>
    <name evidence="2" type="ORF">DR999_PMT12082</name>
</gene>
<reference evidence="2 3" key="1">
    <citation type="submission" date="2019-04" db="EMBL/GenBank/DDBJ databases">
        <title>Draft genome of the big-headed turtle Platysternon megacephalum.</title>
        <authorList>
            <person name="Gong S."/>
        </authorList>
    </citation>
    <scope>NUCLEOTIDE SEQUENCE [LARGE SCALE GENOMIC DNA]</scope>
    <source>
        <strain evidence="2">DO16091913</strain>
        <tissue evidence="2">Muscle</tissue>
    </source>
</reference>